<dbReference type="Gramene" id="evm.model.09.405">
    <property type="protein sequence ID" value="cds.evm.model.09.405"/>
    <property type="gene ID" value="evm.TU.09.405"/>
</dbReference>
<accession>A0A803QG33</accession>
<reference evidence="1" key="2">
    <citation type="submission" date="2021-03" db="UniProtKB">
        <authorList>
            <consortium name="EnsemblPlants"/>
        </authorList>
    </citation>
    <scope>IDENTIFICATION</scope>
</reference>
<keyword evidence="2" id="KW-1185">Reference proteome</keyword>
<evidence type="ECO:0000313" key="1">
    <source>
        <dbReference type="EnsemblPlants" id="cds.evm.model.09.405"/>
    </source>
</evidence>
<name>A0A803QG33_CANSA</name>
<proteinExistence type="predicted"/>
<sequence>MDASLERTEKGNEALNPAKAITFNADNPEVHLFDPSLPPNHLVGVVEAKLVSEHLTKQARFFHSLEKDDCHMLNHNKIVPELEQNDTTISKLEKALIAMDAEKKKALDDHEEDA</sequence>
<dbReference type="AlphaFoldDB" id="A0A803QG33"/>
<organism evidence="1 2">
    <name type="scientific">Cannabis sativa</name>
    <name type="common">Hemp</name>
    <name type="synonym">Marijuana</name>
    <dbReference type="NCBI Taxonomy" id="3483"/>
    <lineage>
        <taxon>Eukaryota</taxon>
        <taxon>Viridiplantae</taxon>
        <taxon>Streptophyta</taxon>
        <taxon>Embryophyta</taxon>
        <taxon>Tracheophyta</taxon>
        <taxon>Spermatophyta</taxon>
        <taxon>Magnoliopsida</taxon>
        <taxon>eudicotyledons</taxon>
        <taxon>Gunneridae</taxon>
        <taxon>Pentapetalae</taxon>
        <taxon>rosids</taxon>
        <taxon>fabids</taxon>
        <taxon>Rosales</taxon>
        <taxon>Cannabaceae</taxon>
        <taxon>Cannabis</taxon>
    </lineage>
</organism>
<dbReference type="Proteomes" id="UP000596661">
    <property type="component" value="Chromosome 9"/>
</dbReference>
<evidence type="ECO:0000313" key="2">
    <source>
        <dbReference type="Proteomes" id="UP000596661"/>
    </source>
</evidence>
<reference evidence="1" key="1">
    <citation type="submission" date="2018-11" db="EMBL/GenBank/DDBJ databases">
        <authorList>
            <person name="Grassa J C."/>
        </authorList>
    </citation>
    <scope>NUCLEOTIDE SEQUENCE [LARGE SCALE GENOMIC DNA]</scope>
</reference>
<dbReference type="EnsemblPlants" id="evm.model.09.405">
    <property type="protein sequence ID" value="cds.evm.model.09.405"/>
    <property type="gene ID" value="evm.TU.09.405"/>
</dbReference>
<dbReference type="EMBL" id="UZAU01000723">
    <property type="status" value="NOT_ANNOTATED_CDS"/>
    <property type="molecule type" value="Genomic_DNA"/>
</dbReference>
<protein>
    <submittedName>
        <fullName evidence="1">Uncharacterized protein</fullName>
    </submittedName>
</protein>